<name>A0A2R8B1T7_9RHOB</name>
<dbReference type="PANTHER" id="PTHR36451">
    <property type="entry name" value="PAPS-DEPENDENT SULFOTRANSFERASE STF3"/>
    <property type="match status" value="1"/>
</dbReference>
<evidence type="ECO:0008006" key="4">
    <source>
        <dbReference type="Google" id="ProtNLM"/>
    </source>
</evidence>
<dbReference type="EMBL" id="OMOQ01000001">
    <property type="protein sequence ID" value="SPH16601.1"/>
    <property type="molecule type" value="Genomic_DNA"/>
</dbReference>
<dbReference type="OrthoDB" id="9800698at2"/>
<sequence>MPEPKARDPNLASLSPEGGHSRRIRRALHHVVPSHFHNPAGLALRVLRSGNRDALAALFQAGLRLGLAPFDMAIARLVASDADAAEAPSRPVLFVTGPPRSGTTLLHQLLIRALPVAYITNLASLLPRSAASGAFPLTGGIANQRVRLESYYGRTRSLSGPSDGLEFWDRWMGTDRRAIPSSIPESATEDMRRFFARLERQSGRPVLAKNNNLLGSAHLVAAILPTARFVCLRRDPLYLAQSLLKARRDIQGSTKIGYGLDHSASGGAYPDDPIEDVRSQIRFYDGLQEQQMQRLGTDRFAVVSYEELCADPASIVRKIARNVFGFHDIPVELTPLQPRQRQTLDRGTFERLAEQHTINSPESADEQPKSP</sequence>
<dbReference type="InterPro" id="IPR052736">
    <property type="entry name" value="Stf3_sulfotransferase"/>
</dbReference>
<protein>
    <recommendedName>
        <fullName evidence="4">Sulfotransferase domain-containing protein</fullName>
    </recommendedName>
</protein>
<evidence type="ECO:0000313" key="2">
    <source>
        <dbReference type="EMBL" id="SPH16601.1"/>
    </source>
</evidence>
<organism evidence="2 3">
    <name type="scientific">Albidovulum aquaemixtae</name>
    <dbReference type="NCBI Taxonomy" id="1542388"/>
    <lineage>
        <taxon>Bacteria</taxon>
        <taxon>Pseudomonadati</taxon>
        <taxon>Pseudomonadota</taxon>
        <taxon>Alphaproteobacteria</taxon>
        <taxon>Rhodobacterales</taxon>
        <taxon>Paracoccaceae</taxon>
        <taxon>Albidovulum</taxon>
    </lineage>
</organism>
<dbReference type="Pfam" id="PF13469">
    <property type="entry name" value="Sulfotransfer_3"/>
    <property type="match status" value="1"/>
</dbReference>
<dbReference type="SUPFAM" id="SSF52540">
    <property type="entry name" value="P-loop containing nucleoside triphosphate hydrolases"/>
    <property type="match status" value="1"/>
</dbReference>
<dbReference type="PANTHER" id="PTHR36451:SF1">
    <property type="entry name" value="OMEGA-HYDROXY-BETA-DIHYDROMENAQUINONE-9 SULFOTRANSFERASE STF3"/>
    <property type="match status" value="1"/>
</dbReference>
<evidence type="ECO:0000313" key="3">
    <source>
        <dbReference type="Proteomes" id="UP000244924"/>
    </source>
</evidence>
<reference evidence="2 3" key="1">
    <citation type="submission" date="2018-03" db="EMBL/GenBank/DDBJ databases">
        <authorList>
            <person name="Keele B.F."/>
        </authorList>
    </citation>
    <scope>NUCLEOTIDE SEQUENCE [LARGE SCALE GENOMIC DNA]</scope>
    <source>
        <strain evidence="2 3">CECT 8626</strain>
    </source>
</reference>
<dbReference type="AlphaFoldDB" id="A0A2R8B1T7"/>
<dbReference type="InterPro" id="IPR027417">
    <property type="entry name" value="P-loop_NTPase"/>
</dbReference>
<evidence type="ECO:0000256" key="1">
    <source>
        <dbReference type="SAM" id="MobiDB-lite"/>
    </source>
</evidence>
<feature type="region of interest" description="Disordered" evidence="1">
    <location>
        <begin position="351"/>
        <end position="371"/>
    </location>
</feature>
<keyword evidence="3" id="KW-1185">Reference proteome</keyword>
<dbReference type="Gene3D" id="3.40.50.300">
    <property type="entry name" value="P-loop containing nucleotide triphosphate hydrolases"/>
    <property type="match status" value="1"/>
</dbReference>
<dbReference type="Proteomes" id="UP000244924">
    <property type="component" value="Unassembled WGS sequence"/>
</dbReference>
<proteinExistence type="predicted"/>
<accession>A0A2R8B1T7</accession>
<gene>
    <name evidence="2" type="ORF">DEA8626_00111</name>
</gene>